<dbReference type="Proteomes" id="UP001198602">
    <property type="component" value="Unassembled WGS sequence"/>
</dbReference>
<accession>A0ABS7YCW4</accession>
<feature type="domain" description="SnoaL-like" evidence="1">
    <location>
        <begin position="10"/>
        <end position="109"/>
    </location>
</feature>
<dbReference type="InterPro" id="IPR008317">
    <property type="entry name" value="UCP030561"/>
</dbReference>
<dbReference type="Gene3D" id="3.10.450.50">
    <property type="match status" value="1"/>
</dbReference>
<dbReference type="Pfam" id="PF12680">
    <property type="entry name" value="SnoaL_2"/>
    <property type="match status" value="1"/>
</dbReference>
<reference evidence="2 3" key="1">
    <citation type="submission" date="2021-07" db="EMBL/GenBank/DDBJ databases">
        <title>Characterization of Violacein-producing bacteria and related species.</title>
        <authorList>
            <person name="Wilson H.S."/>
            <person name="De Leon M.E."/>
        </authorList>
    </citation>
    <scope>NUCLEOTIDE SEQUENCE [LARGE SCALE GENOMIC DNA]</scope>
    <source>
        <strain evidence="2 3">HSC-2F05</strain>
    </source>
</reference>
<dbReference type="EMBL" id="JAHYBX010000007">
    <property type="protein sequence ID" value="MCA1857536.1"/>
    <property type="molecule type" value="Genomic_DNA"/>
</dbReference>
<protein>
    <submittedName>
        <fullName evidence="2">Nuclear transport factor 2 family protein</fullName>
    </submittedName>
</protein>
<evidence type="ECO:0000313" key="3">
    <source>
        <dbReference type="Proteomes" id="UP001198602"/>
    </source>
</evidence>
<dbReference type="InterPro" id="IPR032710">
    <property type="entry name" value="NTF2-like_dom_sf"/>
</dbReference>
<keyword evidence="3" id="KW-1185">Reference proteome</keyword>
<dbReference type="PIRSF" id="PIRSF030561">
    <property type="entry name" value="UCP030561"/>
    <property type="match status" value="1"/>
</dbReference>
<gene>
    <name evidence="2" type="ORF">LE190_16600</name>
</gene>
<organism evidence="2 3">
    <name type="scientific">Massilia hydrophila</name>
    <dbReference type="NCBI Taxonomy" id="3044279"/>
    <lineage>
        <taxon>Bacteria</taxon>
        <taxon>Pseudomonadati</taxon>
        <taxon>Pseudomonadota</taxon>
        <taxon>Betaproteobacteria</taxon>
        <taxon>Burkholderiales</taxon>
        <taxon>Oxalobacteraceae</taxon>
        <taxon>Telluria group</taxon>
        <taxon>Massilia</taxon>
    </lineage>
</organism>
<dbReference type="RefSeq" id="WP_225239741.1">
    <property type="nucleotide sequence ID" value="NZ_JAHYBX010000007.1"/>
</dbReference>
<evidence type="ECO:0000259" key="1">
    <source>
        <dbReference type="Pfam" id="PF12680"/>
    </source>
</evidence>
<dbReference type="SUPFAM" id="SSF54427">
    <property type="entry name" value="NTF2-like"/>
    <property type="match status" value="1"/>
</dbReference>
<sequence length="120" mass="13230">MNPTSPLAVVQAQLDAYNAKDLDALMATYAPDAQQFALHGALLAQGIDQIRPRYQERFLEPDLHARLLTRSVVGNFVTDLEIVTRNFPEGRGTVEMLCVYEVVGGRIVRASFATGEQRPG</sequence>
<proteinExistence type="predicted"/>
<name>A0ABS7YCW4_9BURK</name>
<evidence type="ECO:0000313" key="2">
    <source>
        <dbReference type="EMBL" id="MCA1857536.1"/>
    </source>
</evidence>
<comment type="caution">
    <text evidence="2">The sequence shown here is derived from an EMBL/GenBank/DDBJ whole genome shotgun (WGS) entry which is preliminary data.</text>
</comment>
<dbReference type="InterPro" id="IPR037401">
    <property type="entry name" value="SnoaL-like"/>
</dbReference>